<evidence type="ECO:0000313" key="3">
    <source>
        <dbReference type="Proteomes" id="UP000824166"/>
    </source>
</evidence>
<dbReference type="Pfam" id="PF00258">
    <property type="entry name" value="Flavodoxin_1"/>
    <property type="match status" value="1"/>
</dbReference>
<evidence type="ECO:0000313" key="2">
    <source>
        <dbReference type="EMBL" id="MBU8865781.1"/>
    </source>
</evidence>
<evidence type="ECO:0000259" key="1">
    <source>
        <dbReference type="PROSITE" id="PS50902"/>
    </source>
</evidence>
<comment type="caution">
    <text evidence="2">The sequence shown here is derived from an EMBL/GenBank/DDBJ whole genome shotgun (WGS) entry which is preliminary data.</text>
</comment>
<name>A0ABS6I209_9MICC</name>
<gene>
    <name evidence="2" type="ORF">KSW38_05690</name>
</gene>
<accession>A0ABS6I209</accession>
<keyword evidence="3" id="KW-1185">Reference proteome</keyword>
<proteinExistence type="predicted"/>
<organism evidence="2 3">
    <name type="scientific">Paenarthrobacter aromaticivorans</name>
    <dbReference type="NCBI Taxonomy" id="2849150"/>
    <lineage>
        <taxon>Bacteria</taxon>
        <taxon>Bacillati</taxon>
        <taxon>Actinomycetota</taxon>
        <taxon>Actinomycetes</taxon>
        <taxon>Micrococcales</taxon>
        <taxon>Micrococcaceae</taxon>
        <taxon>Paenarthrobacter</taxon>
    </lineage>
</organism>
<dbReference type="PROSITE" id="PS50902">
    <property type="entry name" value="FLAVODOXIN_LIKE"/>
    <property type="match status" value="1"/>
</dbReference>
<dbReference type="InterPro" id="IPR001226">
    <property type="entry name" value="Flavodoxin_CS"/>
</dbReference>
<dbReference type="RefSeq" id="WP_216923614.1">
    <property type="nucleotide sequence ID" value="NZ_JAHOPC010000002.1"/>
</dbReference>
<dbReference type="InterPro" id="IPR008254">
    <property type="entry name" value="Flavodoxin/NO_synth"/>
</dbReference>
<dbReference type="Proteomes" id="UP000824166">
    <property type="component" value="Unassembled WGS sequence"/>
</dbReference>
<sequence>MKAVVVYDSAYGNTKAIAEAVAAGLGTTNARTMPVGKFGRGDVSVGDLLVVGSPINGWRPTPKTLEVLAALGTQGLSGILAASFDTRVKLFIHGDAAKKISQQLKKAGATLVSQPTPFYVKGTEGPLLAGETERARTWGGELLAQMKSHATRRSA</sequence>
<reference evidence="2 3" key="1">
    <citation type="submission" date="2021-06" db="EMBL/GenBank/DDBJ databases">
        <authorList>
            <person name="Jeong J.W."/>
        </authorList>
    </citation>
    <scope>NUCLEOTIDE SEQUENCE [LARGE SCALE GENOMIC DNA]</scope>
    <source>
        <strain evidence="2 3">MMS21-TAE1-1</strain>
    </source>
</reference>
<feature type="domain" description="Flavodoxin-like" evidence="1">
    <location>
        <begin position="3"/>
        <end position="143"/>
    </location>
</feature>
<dbReference type="PROSITE" id="PS00201">
    <property type="entry name" value="FLAVODOXIN"/>
    <property type="match status" value="1"/>
</dbReference>
<protein>
    <submittedName>
        <fullName evidence="2">Flavodoxin domain-containing protein</fullName>
    </submittedName>
</protein>
<dbReference type="EMBL" id="JAHOPC010000002">
    <property type="protein sequence ID" value="MBU8865781.1"/>
    <property type="molecule type" value="Genomic_DNA"/>
</dbReference>